<dbReference type="Pfam" id="PF13637">
    <property type="entry name" value="Ank_4"/>
    <property type="match status" value="1"/>
</dbReference>
<feature type="region of interest" description="Disordered" evidence="2">
    <location>
        <begin position="1062"/>
        <end position="1111"/>
    </location>
</feature>
<evidence type="ECO:0000256" key="1">
    <source>
        <dbReference type="PROSITE-ProRule" id="PRU00023"/>
    </source>
</evidence>
<dbReference type="EMBL" id="JAOAOG010000122">
    <property type="protein sequence ID" value="KAJ6247617.1"/>
    <property type="molecule type" value="Genomic_DNA"/>
</dbReference>
<name>A0ABQ8YSY8_9EUKA</name>
<protein>
    <submittedName>
        <fullName evidence="3">Ankyrin repeat</fullName>
    </submittedName>
</protein>
<feature type="compositionally biased region" description="Low complexity" evidence="2">
    <location>
        <begin position="13"/>
        <end position="24"/>
    </location>
</feature>
<dbReference type="InterPro" id="IPR002110">
    <property type="entry name" value="Ankyrin_rpt"/>
</dbReference>
<accession>A0ABQ8YSY8</accession>
<feature type="compositionally biased region" description="Basic and acidic residues" evidence="2">
    <location>
        <begin position="836"/>
        <end position="876"/>
    </location>
</feature>
<dbReference type="SMART" id="SM00248">
    <property type="entry name" value="ANK"/>
    <property type="match status" value="24"/>
</dbReference>
<keyword evidence="4" id="KW-1185">Reference proteome</keyword>
<gene>
    <name evidence="3" type="ORF">M0813_18251</name>
</gene>
<feature type="compositionally biased region" description="Basic and acidic residues" evidence="2">
    <location>
        <begin position="805"/>
        <end position="828"/>
    </location>
</feature>
<dbReference type="SUPFAM" id="SSF48403">
    <property type="entry name" value="Ankyrin repeat"/>
    <property type="match status" value="5"/>
</dbReference>
<dbReference type="PROSITE" id="PS50297">
    <property type="entry name" value="ANK_REP_REGION"/>
    <property type="match status" value="1"/>
</dbReference>
<sequence>MFNFNYFSDSDSDSNSNSNSSSDNEFGVFGIQSNTMFDENYEEWDEEIIYTNTTNDNAKPKWIPNQIPCELFSKEIEMLGLNQIQKINRVFQKIKENGKKEKQKTKEIGEKEKEKEKENQKEKQKENEKINQLINWLCSEETTTLKGTECLVNQILLSKKKELKHWMDQILLSVCKKPILTEETKKIIYFLISKGCDPFSFCKQREKNSYYYLIKYLNLHFYQKLLLGDLVIEKYYPSFLKEFYLIVKEANLETFVDYMKGKKKHLIQSEYFKLFKYIILYDQSENYLEFSHQYFGTLLKNNENHFNELLKKSTNHSILHYLCFQKKDSQKEFLFQFALIKLFINQSNNMNITNDDAFINETDKFKRNSLHYLCNQTKPQYSEIIEFFIDNGININCQDKRKFTALHYLCNDKNSIHLLPIIKLLIQNEIDIFLQDENNKTAFDYLFKNVIPPFDIFIQFIDKENQIEKNSLSNINPLLILYNNYDALFNCKLNSTEMTQTETATTSIATVNINEKKKFVINYFDYLKKINIDFNSRDINNQNILHYFCKKKNLNPMDSFIIKQLIERGVDINSQNYDNQTPFHLFCQTSTDINLLEIFFQNKADANIFDNKNRTPFHYMSNQENFTIEILKLFVEFGGDINVKTKFRQTILHRICYKQTNASNLIIIIKYLIKNNFDIECKDINGNTPPIYISKNATPSFLPIYNLFIENNIDFNLVNYEQKTILHILCSQDQLCYNIIKLLIKNKNIDLNINQKKNSFTPLNILIDRYYQLKNKERDNNNKKETEKDKSVLKNTESNGNLSKLGKETKTETEKEIEIEIENDKEGEGEGEEKEENEKKENKKKENEKKENEKKENEKKENEKKENEKEEIKNNTQHEEEKLLIELIEFYIQNNKKLDTRIINKETTLHQYIKVFDPSLRILELLINKININEVNKDGETILHLFCKNIHNASDLSILKILIKNGINLDIQSSGDINTALFILLNRLQFYEADLNNKTNLLIKSKIEKAIQILLKNGCDINLTIFSNTKPYNLLINKQVFPSIKLLKSFIKRGIDLQNEINNEDEDEDEDEDENANVNGNRHKGKNSDKNKNEGKGENDNKDENEKKNENINDQKTNLLHIFCKNESKKSLETLKFLIGEGMDINSLNKNDNSPFLYLCKQKNIDYEIVEYLIKTKLINISQKNKSNFNCLHYLFNNKEYLLIEKIIDLLFTTYNNGIIAEMNIMINQQEQKTNKTPLHYLFNNKYFQNYQIFKRFIDYDLNLNLYDNEAMTPLLYYCQEKERYLDIEIMKIFVAKGVNLNLLNKSKQNCLHLIFKNGKKDLNLEIIKLFAQNGINLNAIDIWERAPIHYLCLTDLEKPPMEIIKFFLQQKPKLNYSIDEIQLENDLLLAICKVKYTPHELLELLLSSGLKVNNKISLLYHICKKYKVCYESVKLLIEHGADVNMAYHPFRLPVITACMNPFQSMELFKLFMENGASLELTGSKTHNETILHRICTANKLNPEVVKLIIEKGVDVNQMNSGHRTAFDVHCLNRNYSLEILKIFIENGYKIKNYQVGDEHYNQPLLGMVCMYNFSLPLINFLLDHGADPEIIVTECNFTSTGLIFEREETGFDTIRNLVERGVNIQNFKQYQNTPLTNYLSNRPTLSLDIIKYLVDKGANLRQISKYKYNILHHCFSKKNIPYDIAEYSLKGGVSTIQKDCSGKTPFQYLDFDNISIEILKLCLKYDLNLNTQDNKGQTLLHTLLSPYYIKNYFPDDYY</sequence>
<dbReference type="PROSITE" id="PS50088">
    <property type="entry name" value="ANK_REPEAT"/>
    <property type="match status" value="4"/>
</dbReference>
<feature type="region of interest" description="Disordered" evidence="2">
    <location>
        <begin position="777"/>
        <end position="876"/>
    </location>
</feature>
<evidence type="ECO:0000313" key="4">
    <source>
        <dbReference type="Proteomes" id="UP001150062"/>
    </source>
</evidence>
<dbReference type="Gene3D" id="1.25.40.20">
    <property type="entry name" value="Ankyrin repeat-containing domain"/>
    <property type="match status" value="7"/>
</dbReference>
<feature type="repeat" description="ANK" evidence="1">
    <location>
        <begin position="938"/>
        <end position="974"/>
    </location>
</feature>
<evidence type="ECO:0000256" key="2">
    <source>
        <dbReference type="SAM" id="MobiDB-lite"/>
    </source>
</evidence>
<dbReference type="Proteomes" id="UP001150062">
    <property type="component" value="Unassembled WGS sequence"/>
</dbReference>
<feature type="compositionally biased region" description="Acidic residues" evidence="2">
    <location>
        <begin position="1062"/>
        <end position="1075"/>
    </location>
</feature>
<feature type="repeat" description="ANK" evidence="1">
    <location>
        <begin position="612"/>
        <end position="646"/>
    </location>
</feature>
<comment type="caution">
    <text evidence="3">The sequence shown here is derived from an EMBL/GenBank/DDBJ whole genome shotgun (WGS) entry which is preliminary data.</text>
</comment>
<dbReference type="InterPro" id="IPR036770">
    <property type="entry name" value="Ankyrin_rpt-contain_sf"/>
</dbReference>
<feature type="compositionally biased region" description="Basic and acidic residues" evidence="2">
    <location>
        <begin position="777"/>
        <end position="792"/>
    </location>
</feature>
<feature type="repeat" description="ANK" evidence="1">
    <location>
        <begin position="1487"/>
        <end position="1521"/>
    </location>
</feature>
<feature type="region of interest" description="Disordered" evidence="2">
    <location>
        <begin position="1"/>
        <end position="25"/>
    </location>
</feature>
<reference evidence="3" key="1">
    <citation type="submission" date="2022-08" db="EMBL/GenBank/DDBJ databases">
        <title>Novel sulfate-reducing endosymbionts in the free-living metamonad Anaeramoeba.</title>
        <authorList>
            <person name="Jerlstrom-Hultqvist J."/>
            <person name="Cepicka I."/>
            <person name="Gallot-Lavallee L."/>
            <person name="Salas-Leiva D."/>
            <person name="Curtis B.A."/>
            <person name="Zahonova K."/>
            <person name="Pipaliya S."/>
            <person name="Dacks J."/>
            <person name="Roger A.J."/>
        </authorList>
    </citation>
    <scope>NUCLEOTIDE SEQUENCE</scope>
    <source>
        <strain evidence="3">Schooner1</strain>
    </source>
</reference>
<feature type="repeat" description="ANK" evidence="1">
    <location>
        <begin position="540"/>
        <end position="577"/>
    </location>
</feature>
<proteinExistence type="predicted"/>
<dbReference type="PANTHER" id="PTHR24118">
    <property type="entry name" value="POTE ANKYRIN DOMAIN"/>
    <property type="match status" value="1"/>
</dbReference>
<evidence type="ECO:0000313" key="3">
    <source>
        <dbReference type="EMBL" id="KAJ6247617.1"/>
    </source>
</evidence>
<feature type="region of interest" description="Disordered" evidence="2">
    <location>
        <begin position="101"/>
        <end position="124"/>
    </location>
</feature>
<dbReference type="PANTHER" id="PTHR24118:SF99">
    <property type="entry name" value="POTE ANKYRIN DOMAIN FAMILY MEMBER 3C-RELATED"/>
    <property type="match status" value="1"/>
</dbReference>
<feature type="compositionally biased region" description="Basic and acidic residues" evidence="2">
    <location>
        <begin position="1086"/>
        <end position="1111"/>
    </location>
</feature>
<organism evidence="3 4">
    <name type="scientific">Anaeramoeba flamelloides</name>
    <dbReference type="NCBI Taxonomy" id="1746091"/>
    <lineage>
        <taxon>Eukaryota</taxon>
        <taxon>Metamonada</taxon>
        <taxon>Anaeramoebidae</taxon>
        <taxon>Anaeramoeba</taxon>
    </lineage>
</organism>
<feature type="compositionally biased region" description="Polar residues" evidence="2">
    <location>
        <begin position="793"/>
        <end position="802"/>
    </location>
</feature>
<keyword evidence="1" id="KW-0040">ANK repeat</keyword>